<keyword evidence="1" id="KW-0966">Cell projection</keyword>
<keyword evidence="2" id="KW-1185">Reference proteome</keyword>
<gene>
    <name evidence="1" type="ORF">H7B67_21485</name>
</gene>
<dbReference type="Pfam" id="PF12611">
    <property type="entry name" value="Flagellar_put"/>
    <property type="match status" value="1"/>
</dbReference>
<sequence>MLVGHLAAARPGPVTGIRTYPAQSDGGTTAASHADPSFEQLLAQARLKFSHHAEQRLQQRGIKFQPEQIDRIASALDQAEAKGAKDSLVLFRDIAMIVNVPNRTVVTAMDGSSMREHVFTQIDSAVVVS</sequence>
<comment type="caution">
    <text evidence="1">The sequence shown here is derived from an EMBL/GenBank/DDBJ whole genome shotgun (WGS) entry which is preliminary data.</text>
</comment>
<organism evidence="1 2">
    <name type="scientific">Cohnella thailandensis</name>
    <dbReference type="NCBI Taxonomy" id="557557"/>
    <lineage>
        <taxon>Bacteria</taxon>
        <taxon>Bacillati</taxon>
        <taxon>Bacillota</taxon>
        <taxon>Bacilli</taxon>
        <taxon>Bacillales</taxon>
        <taxon>Paenibacillaceae</taxon>
        <taxon>Cohnella</taxon>
    </lineage>
</organism>
<dbReference type="InterPro" id="IPR013367">
    <property type="entry name" value="Flagellar_put"/>
</dbReference>
<proteinExistence type="predicted"/>
<protein>
    <submittedName>
        <fullName evidence="1">Flagellar biosynthesis protein</fullName>
    </submittedName>
</protein>
<evidence type="ECO:0000313" key="2">
    <source>
        <dbReference type="Proteomes" id="UP000535838"/>
    </source>
</evidence>
<dbReference type="AlphaFoldDB" id="A0A841T1H8"/>
<evidence type="ECO:0000313" key="1">
    <source>
        <dbReference type="EMBL" id="MBB6636706.1"/>
    </source>
</evidence>
<keyword evidence="1" id="KW-0969">Cilium</keyword>
<keyword evidence="1" id="KW-0282">Flagellum</keyword>
<reference evidence="1 2" key="1">
    <citation type="submission" date="2020-08" db="EMBL/GenBank/DDBJ databases">
        <title>Cohnella phylogeny.</title>
        <authorList>
            <person name="Dunlap C."/>
        </authorList>
    </citation>
    <scope>NUCLEOTIDE SEQUENCE [LARGE SCALE GENOMIC DNA]</scope>
    <source>
        <strain evidence="1 2">DSM 25241</strain>
    </source>
</reference>
<accession>A0A841T1H8</accession>
<name>A0A841T1H8_9BACL</name>
<dbReference type="NCBIfam" id="TIGR02530">
    <property type="entry name" value="flg_new"/>
    <property type="match status" value="1"/>
</dbReference>
<dbReference type="EMBL" id="JACJVQ010000019">
    <property type="protein sequence ID" value="MBB6636706.1"/>
    <property type="molecule type" value="Genomic_DNA"/>
</dbReference>
<dbReference type="Proteomes" id="UP000535838">
    <property type="component" value="Unassembled WGS sequence"/>
</dbReference>